<dbReference type="RefSeq" id="WP_099820043.1">
    <property type="nucleotide sequence ID" value="NZ_BRFG01000005.1"/>
</dbReference>
<sequence length="64" mass="6435">MIGKKKLFSSIAGIVVVAAMSFGAAQAFATPAKAGFAPGCEFTPGCPYGGSGHWSGPRLCCDPL</sequence>
<feature type="signal peptide" evidence="1">
    <location>
        <begin position="1"/>
        <end position="29"/>
    </location>
</feature>
<comment type="caution">
    <text evidence="2">The sequence shown here is derived from an EMBL/GenBank/DDBJ whole genome shotgun (WGS) entry which is preliminary data.</text>
</comment>
<dbReference type="GeneID" id="97225103"/>
<evidence type="ECO:0000313" key="2">
    <source>
        <dbReference type="EMBL" id="MBM9914201.1"/>
    </source>
</evidence>
<dbReference type="EMBL" id="JAFFTB010000027">
    <property type="protein sequence ID" value="MBM9939574.1"/>
    <property type="molecule type" value="Genomic_DNA"/>
</dbReference>
<organism evidence="2 5">
    <name type="scientific">Stenotrophomonas lactitubi</name>
    <dbReference type="NCBI Taxonomy" id="2045214"/>
    <lineage>
        <taxon>Bacteria</taxon>
        <taxon>Pseudomonadati</taxon>
        <taxon>Pseudomonadota</taxon>
        <taxon>Gammaproteobacteria</taxon>
        <taxon>Lysobacterales</taxon>
        <taxon>Lysobacteraceae</taxon>
        <taxon>Stenotrophomonas</taxon>
    </lineage>
</organism>
<keyword evidence="4" id="KW-1185">Reference proteome</keyword>
<dbReference type="AlphaFoldDB" id="A0AAW4GGU2"/>
<evidence type="ECO:0000313" key="4">
    <source>
        <dbReference type="Proteomes" id="UP000749453"/>
    </source>
</evidence>
<protein>
    <submittedName>
        <fullName evidence="2">Uncharacterized protein</fullName>
    </submittedName>
</protein>
<evidence type="ECO:0000313" key="3">
    <source>
        <dbReference type="EMBL" id="MBM9939574.1"/>
    </source>
</evidence>
<proteinExistence type="predicted"/>
<name>A0AAW4GGU2_9GAMM</name>
<dbReference type="EMBL" id="JAFFTA010000018">
    <property type="protein sequence ID" value="MBM9914201.1"/>
    <property type="molecule type" value="Genomic_DNA"/>
</dbReference>
<feature type="chain" id="PRO_5043542942" evidence="1">
    <location>
        <begin position="30"/>
        <end position="64"/>
    </location>
</feature>
<evidence type="ECO:0000313" key="5">
    <source>
        <dbReference type="Proteomes" id="UP000784064"/>
    </source>
</evidence>
<evidence type="ECO:0000256" key="1">
    <source>
        <dbReference type="SAM" id="SignalP"/>
    </source>
</evidence>
<gene>
    <name evidence="2" type="ORF">JJW18_12025</name>
    <name evidence="3" type="ORF">JJW19_15605</name>
</gene>
<reference evidence="4" key="1">
    <citation type="submission" date="2021-01" db="EMBL/GenBank/DDBJ databases">
        <title>Stenotrophomonas maltophilia.</title>
        <authorList>
            <person name="Yu Y."/>
        </authorList>
    </citation>
    <scope>NUCLEOTIDE SEQUENCE [LARGE SCALE GENOMIC DNA]</scope>
    <source>
        <strain evidence="4">As-6</strain>
    </source>
</reference>
<accession>A0AAW4GGU2</accession>
<dbReference type="Proteomes" id="UP000749453">
    <property type="component" value="Unassembled WGS sequence"/>
</dbReference>
<reference evidence="2" key="2">
    <citation type="submission" date="2021-01" db="EMBL/GenBank/DDBJ databases">
        <authorList>
            <person name="Yu Y."/>
        </authorList>
    </citation>
    <scope>NUCLEOTIDE SEQUENCE</scope>
    <source>
        <strain evidence="2">As-5</strain>
        <strain evidence="3">As-6</strain>
    </source>
</reference>
<keyword evidence="1" id="KW-0732">Signal</keyword>
<dbReference type="Proteomes" id="UP000784064">
    <property type="component" value="Unassembled WGS sequence"/>
</dbReference>